<dbReference type="PANTHER" id="PTHR13715">
    <property type="entry name" value="RYANODINE RECEPTOR AND IP3 RECEPTOR"/>
    <property type="match status" value="1"/>
</dbReference>
<feature type="compositionally biased region" description="Acidic residues" evidence="6">
    <location>
        <begin position="1323"/>
        <end position="1339"/>
    </location>
</feature>
<dbReference type="Pfam" id="PF08454">
    <property type="entry name" value="RIH_assoc"/>
    <property type="match status" value="1"/>
</dbReference>
<feature type="transmembrane region" description="Helical" evidence="7">
    <location>
        <begin position="855"/>
        <end position="882"/>
    </location>
</feature>
<evidence type="ECO:0000313" key="10">
    <source>
        <dbReference type="EMBL" id="CAG5131057.1"/>
    </source>
</evidence>
<evidence type="ECO:0000256" key="1">
    <source>
        <dbReference type="ARBA" id="ARBA00004141"/>
    </source>
</evidence>
<dbReference type="InterPro" id="IPR013662">
    <property type="entry name" value="RIH_assoc-dom"/>
</dbReference>
<evidence type="ECO:0000313" key="11">
    <source>
        <dbReference type="Proteomes" id="UP000678393"/>
    </source>
</evidence>
<dbReference type="Pfam" id="PF00520">
    <property type="entry name" value="Ion_trans"/>
    <property type="match status" value="1"/>
</dbReference>
<feature type="domain" description="RyR/IP3R Homology associated" evidence="9">
    <location>
        <begin position="400"/>
        <end position="489"/>
    </location>
</feature>
<name>A0A8S3ZNB5_9EUPU</name>
<feature type="region of interest" description="Disordered" evidence="6">
    <location>
        <begin position="313"/>
        <end position="343"/>
    </location>
</feature>
<dbReference type="EMBL" id="CAJHNH020004446">
    <property type="protein sequence ID" value="CAG5131057.1"/>
    <property type="molecule type" value="Genomic_DNA"/>
</dbReference>
<keyword evidence="3 7" id="KW-1133">Transmembrane helix</keyword>
<comment type="caution">
    <text evidence="10">The sequence shown here is derived from an EMBL/GenBank/DDBJ whole genome shotgun (WGS) entry which is preliminary data.</text>
</comment>
<evidence type="ECO:0000259" key="9">
    <source>
        <dbReference type="Pfam" id="PF08454"/>
    </source>
</evidence>
<keyword evidence="2 7" id="KW-0812">Transmembrane</keyword>
<feature type="compositionally biased region" description="Pro residues" evidence="6">
    <location>
        <begin position="1282"/>
        <end position="1298"/>
    </location>
</feature>
<evidence type="ECO:0000259" key="8">
    <source>
        <dbReference type="Pfam" id="PF00520"/>
    </source>
</evidence>
<feature type="transmembrane region" description="Helical" evidence="7">
    <location>
        <begin position="782"/>
        <end position="804"/>
    </location>
</feature>
<feature type="non-terminal residue" evidence="10">
    <location>
        <position position="1"/>
    </location>
</feature>
<feature type="compositionally biased region" description="Acidic residues" evidence="6">
    <location>
        <begin position="1231"/>
        <end position="1242"/>
    </location>
</feature>
<dbReference type="PANTHER" id="PTHR13715:SF99">
    <property type="entry name" value="INOSITOL 1,4,5-TRISPHOSPHATE RECEPTOR-LIKE PROTEIN A"/>
    <property type="match status" value="1"/>
</dbReference>
<gene>
    <name evidence="10" type="ORF">CUNI_LOCUS16615</name>
</gene>
<feature type="coiled-coil region" evidence="5">
    <location>
        <begin position="1097"/>
        <end position="1135"/>
    </location>
</feature>
<organism evidence="10 11">
    <name type="scientific">Candidula unifasciata</name>
    <dbReference type="NCBI Taxonomy" id="100452"/>
    <lineage>
        <taxon>Eukaryota</taxon>
        <taxon>Metazoa</taxon>
        <taxon>Spiralia</taxon>
        <taxon>Lophotrochozoa</taxon>
        <taxon>Mollusca</taxon>
        <taxon>Gastropoda</taxon>
        <taxon>Heterobranchia</taxon>
        <taxon>Euthyneura</taxon>
        <taxon>Panpulmonata</taxon>
        <taxon>Eupulmonata</taxon>
        <taxon>Stylommatophora</taxon>
        <taxon>Helicina</taxon>
        <taxon>Helicoidea</taxon>
        <taxon>Geomitridae</taxon>
        <taxon>Candidula</taxon>
    </lineage>
</organism>
<feature type="transmembrane region" description="Helical" evidence="7">
    <location>
        <begin position="976"/>
        <end position="999"/>
    </location>
</feature>
<comment type="subcellular location">
    <subcellularLocation>
        <location evidence="1">Membrane</location>
        <topology evidence="1">Multi-pass membrane protein</topology>
    </subcellularLocation>
</comment>
<keyword evidence="4 7" id="KW-0472">Membrane</keyword>
<dbReference type="InterPro" id="IPR015925">
    <property type="entry name" value="Ryanodine_IP3_receptor"/>
</dbReference>
<proteinExistence type="predicted"/>
<protein>
    <submittedName>
        <fullName evidence="10">Uncharacterized protein</fullName>
    </submittedName>
</protein>
<dbReference type="GO" id="GO:0005216">
    <property type="term" value="F:monoatomic ion channel activity"/>
    <property type="evidence" value="ECO:0007669"/>
    <property type="project" value="InterPro"/>
</dbReference>
<feature type="domain" description="Ion transport" evidence="8">
    <location>
        <begin position="849"/>
        <end position="1007"/>
    </location>
</feature>
<dbReference type="Gene3D" id="1.10.287.70">
    <property type="match status" value="1"/>
</dbReference>
<dbReference type="OrthoDB" id="300855at2759"/>
<feature type="transmembrane region" description="Helical" evidence="7">
    <location>
        <begin position="903"/>
        <end position="925"/>
    </location>
</feature>
<evidence type="ECO:0000256" key="5">
    <source>
        <dbReference type="SAM" id="Coils"/>
    </source>
</evidence>
<feature type="transmembrane region" description="Helical" evidence="7">
    <location>
        <begin position="719"/>
        <end position="741"/>
    </location>
</feature>
<feature type="compositionally biased region" description="Low complexity" evidence="6">
    <location>
        <begin position="1243"/>
        <end position="1253"/>
    </location>
</feature>
<dbReference type="Proteomes" id="UP000678393">
    <property type="component" value="Unassembled WGS sequence"/>
</dbReference>
<dbReference type="GO" id="GO:0006816">
    <property type="term" value="P:calcium ion transport"/>
    <property type="evidence" value="ECO:0007669"/>
    <property type="project" value="InterPro"/>
</dbReference>
<reference evidence="10" key="1">
    <citation type="submission" date="2021-04" db="EMBL/GenBank/DDBJ databases">
        <authorList>
            <consortium name="Molecular Ecology Group"/>
        </authorList>
    </citation>
    <scope>NUCLEOTIDE SEQUENCE</scope>
</reference>
<dbReference type="GO" id="GO:0016020">
    <property type="term" value="C:membrane"/>
    <property type="evidence" value="ECO:0007669"/>
    <property type="project" value="UniProtKB-SubCell"/>
</dbReference>
<evidence type="ECO:0000256" key="7">
    <source>
        <dbReference type="SAM" id="Phobius"/>
    </source>
</evidence>
<evidence type="ECO:0000256" key="4">
    <source>
        <dbReference type="ARBA" id="ARBA00023136"/>
    </source>
</evidence>
<feature type="compositionally biased region" description="Basic residues" evidence="6">
    <location>
        <begin position="314"/>
        <end position="334"/>
    </location>
</feature>
<keyword evidence="5" id="KW-0175">Coiled coil</keyword>
<sequence>LLGQVLGKLTSDMKFLDMTSAVRRGNMEYYSAEMELNAKFHNFSKNCSQVHSGHNTVTAQLKIKSKREYIVIGSNEELPLGEEFQKLVRCFFDPHEKKANKKYAKAGILLEQMAISAAQCKQPRPSQPTSEQLDVRCLQILRALVHNEERRLPEDWALRMSESKIKKQINRVKDVQSALNLNNVILKVLPHLARRSDSIVREVLAFISIMLFNANRDVQKSMLDYFLSTREEVFFMAVRDRMQVSTNAIKEKRSLLAQHEARKKEAISGNAISSNSLTLEKQALQQIQLFEQKMKTERLAGWRVLARAMESSKQRQRSSWRRHTKRDKDRHRKSSLGADKKLRNLNGIAQDSQALIEDNRTDFEMREVLMNPEDLHHVSTSLTEVMDEGVKDMLEYKDEGYIELVLKLLARVCDGQHCGLQSSQTMSSHSTLWVRQAQFLNVVYTTINSTTIDLVIQLFSTLNEFCSGNQENRVVVYDMKVIDYINFILRAGEIGDCPIEKVVELQQTIGSLIISLIEENGPQASQVAKEVKDALDKEAVFRCMTSFYEWHQSDKRDSAQSLGLTGSYLQSAKSIAAFGGSLIQGVVKGKKKSKLRESIIEVGFTFYLILARMIDIDPHLNESLKLTPENIKAFEYYRKNSLSIEIVKDDILQKVNFRVKNKSVLREEVKEKLKWNVDRTSPSNKIRDLMDWTRDVMRDISYQRMILDHPISKFFTKGWLLWNYGTIVLSLAINIIMLITWNAKAVIEDCKKAEDNNGTFVCPELYDPIPVVKKFPQEEYRITMWVLSGVHNAFSLFVLISYFLSYHPRLPRASEMKNWFLKLCGNSKSDNDQEETKEEEPLSKLNTRFFSFTTFYYLIFLGMSIAGTLFHSYFFAFHLLNIVNNNQLLGGVIKAVTQNGMSLLWVAVLGFVVIYIYALIGFALLRASFEVKDNLYCATLWQCTVTVIRYGLIGDMFQEIKDNPTDDSFSSFWPIVIYHVSFFIFITTIGLNIIFGIIVDTFSELRDLKWRAESDMKDTCFICSRNSYDFEHHGRGFDHHVKQEHNMWAYVYFILHLDDIKASDYTALELYVAKLMEKENYEFIPLNRALCLSSVDIDSTESKIDELLTQVTNIAKKQKEEEAEKKRKVEKLKQRRWQEKHRGIVFGNGGYDSETDNLLHSRVPSVGRPASRMMSREMSREDLSIHQIGPGESSLSRRRPIRMVESEGSNQLALPSSLARHMKQSSIQRDSEDEDTDGDSMSDSDSSYHRPSSCGLLDDDPALPAYPSPPVQEVSDEAPSSFPLPPALVPTSVYPPPQMIVSPPSVPASPRSTAQYHFHTGDEETEDDDDDDDDDTKPT</sequence>
<evidence type="ECO:0000256" key="2">
    <source>
        <dbReference type="ARBA" id="ARBA00022692"/>
    </source>
</evidence>
<keyword evidence="11" id="KW-1185">Reference proteome</keyword>
<evidence type="ECO:0000256" key="3">
    <source>
        <dbReference type="ARBA" id="ARBA00022989"/>
    </source>
</evidence>
<dbReference type="InterPro" id="IPR005821">
    <property type="entry name" value="Ion_trans_dom"/>
</dbReference>
<feature type="compositionally biased region" description="Basic and acidic residues" evidence="6">
    <location>
        <begin position="1174"/>
        <end position="1184"/>
    </location>
</feature>
<feature type="region of interest" description="Disordered" evidence="6">
    <location>
        <begin position="1156"/>
        <end position="1339"/>
    </location>
</feature>
<evidence type="ECO:0000256" key="6">
    <source>
        <dbReference type="SAM" id="MobiDB-lite"/>
    </source>
</evidence>
<accession>A0A8S3ZNB5</accession>